<protein>
    <submittedName>
        <fullName evidence="2">Uncharacterized protein</fullName>
    </submittedName>
</protein>
<dbReference type="AlphaFoldDB" id="A0A834NQC0"/>
<sequence>MRLSKVVIAVWDEEVSLEEGRRKPKILWFPFREHPKIPDMQLRWDSLPMEFPRECSGTSPNKRSSRLVLNDVIQVALKKITLNNGEQGGGSSAIINSSTPKIKTDMSKKEKEGRKI</sequence>
<proteinExistence type="predicted"/>
<keyword evidence="3" id="KW-1185">Reference proteome</keyword>
<evidence type="ECO:0000313" key="3">
    <source>
        <dbReference type="Proteomes" id="UP000600918"/>
    </source>
</evidence>
<gene>
    <name evidence="2" type="ORF">H0235_012130</name>
</gene>
<dbReference type="EMBL" id="JACSDY010000011">
    <property type="protein sequence ID" value="KAF7415538.1"/>
    <property type="molecule type" value="Genomic_DNA"/>
</dbReference>
<dbReference type="Proteomes" id="UP000600918">
    <property type="component" value="Unassembled WGS sequence"/>
</dbReference>
<evidence type="ECO:0000256" key="1">
    <source>
        <dbReference type="SAM" id="MobiDB-lite"/>
    </source>
</evidence>
<evidence type="ECO:0000313" key="2">
    <source>
        <dbReference type="EMBL" id="KAF7415538.1"/>
    </source>
</evidence>
<name>A0A834NQC0_VESPE</name>
<organism evidence="2 3">
    <name type="scientific">Vespula pensylvanica</name>
    <name type="common">Western yellow jacket</name>
    <name type="synonym">Wasp</name>
    <dbReference type="NCBI Taxonomy" id="30213"/>
    <lineage>
        <taxon>Eukaryota</taxon>
        <taxon>Metazoa</taxon>
        <taxon>Ecdysozoa</taxon>
        <taxon>Arthropoda</taxon>
        <taxon>Hexapoda</taxon>
        <taxon>Insecta</taxon>
        <taxon>Pterygota</taxon>
        <taxon>Neoptera</taxon>
        <taxon>Endopterygota</taxon>
        <taxon>Hymenoptera</taxon>
        <taxon>Apocrita</taxon>
        <taxon>Aculeata</taxon>
        <taxon>Vespoidea</taxon>
        <taxon>Vespidae</taxon>
        <taxon>Vespinae</taxon>
        <taxon>Vespula</taxon>
    </lineage>
</organism>
<feature type="region of interest" description="Disordered" evidence="1">
    <location>
        <begin position="84"/>
        <end position="116"/>
    </location>
</feature>
<feature type="compositionally biased region" description="Basic and acidic residues" evidence="1">
    <location>
        <begin position="102"/>
        <end position="116"/>
    </location>
</feature>
<accession>A0A834NQC0</accession>
<reference evidence="2" key="1">
    <citation type="journal article" date="2020" name="G3 (Bethesda)">
        <title>High-Quality Assemblies for Three Invasive Social Wasps from the &lt;i&gt;Vespula&lt;/i&gt; Genus.</title>
        <authorList>
            <person name="Harrop T.W.R."/>
            <person name="Guhlin J."/>
            <person name="McLaughlin G.M."/>
            <person name="Permina E."/>
            <person name="Stockwell P."/>
            <person name="Gilligan J."/>
            <person name="Le Lec M.F."/>
            <person name="Gruber M.A.M."/>
            <person name="Quinn O."/>
            <person name="Lovegrove M."/>
            <person name="Duncan E.J."/>
            <person name="Remnant E.J."/>
            <person name="Van Eeckhoven J."/>
            <person name="Graham B."/>
            <person name="Knapp R.A."/>
            <person name="Langford K.W."/>
            <person name="Kronenberg Z."/>
            <person name="Press M.O."/>
            <person name="Eacker S.M."/>
            <person name="Wilson-Rankin E.E."/>
            <person name="Purcell J."/>
            <person name="Lester P.J."/>
            <person name="Dearden P.K."/>
        </authorList>
    </citation>
    <scope>NUCLEOTIDE SEQUENCE</scope>
    <source>
        <strain evidence="2">Volc-1</strain>
    </source>
</reference>
<comment type="caution">
    <text evidence="2">The sequence shown here is derived from an EMBL/GenBank/DDBJ whole genome shotgun (WGS) entry which is preliminary data.</text>
</comment>